<comment type="caution">
    <text evidence="1">The sequence shown here is derived from an EMBL/GenBank/DDBJ whole genome shotgun (WGS) entry which is preliminary data.</text>
</comment>
<dbReference type="Proteomes" id="UP000229307">
    <property type="component" value="Unassembled WGS sequence"/>
</dbReference>
<dbReference type="AlphaFoldDB" id="A0A2M7SA69"/>
<name>A0A2M7SA69_9BACT</name>
<evidence type="ECO:0000313" key="1">
    <source>
        <dbReference type="EMBL" id="PIZ16381.1"/>
    </source>
</evidence>
<sequence length="226" mass="27160">MTKKFFLLDANVIVDYYLGRHEVQRVFNDLLRRRQEGRCLIFIPDFCISEIFSTFAKKCYYEKDARDRISEQQFRKAKWDFIDDTSRDLEYKRAQPYTHVELSQNHLINAHLVYQPAWDFVKKEHVRKKLVRKDGTYKFPSTFDLLVIAQGVEMAKLYSDEDFVILTSDEVMLEICRHLRNLRHADKVSYIKRNESRLEAYHNLPSFKYPRAINARNYGEIKAFLR</sequence>
<dbReference type="EMBL" id="PFMR01000190">
    <property type="protein sequence ID" value="PIZ16381.1"/>
    <property type="molecule type" value="Genomic_DNA"/>
</dbReference>
<dbReference type="InterPro" id="IPR029060">
    <property type="entry name" value="PIN-like_dom_sf"/>
</dbReference>
<evidence type="ECO:0008006" key="3">
    <source>
        <dbReference type="Google" id="ProtNLM"/>
    </source>
</evidence>
<dbReference type="Gene3D" id="3.40.50.1010">
    <property type="entry name" value="5'-nuclease"/>
    <property type="match status" value="1"/>
</dbReference>
<gene>
    <name evidence="1" type="ORF">COY52_07165</name>
</gene>
<reference evidence="2" key="1">
    <citation type="submission" date="2017-09" db="EMBL/GenBank/DDBJ databases">
        <title>Depth-based differentiation of microbial function through sediment-hosted aquifers and enrichment of novel symbionts in the deep terrestrial subsurface.</title>
        <authorList>
            <person name="Probst A.J."/>
            <person name="Ladd B."/>
            <person name="Jarett J.K."/>
            <person name="Geller-Mcgrath D.E."/>
            <person name="Sieber C.M.K."/>
            <person name="Emerson J.B."/>
            <person name="Anantharaman K."/>
            <person name="Thomas B.C."/>
            <person name="Malmstrom R."/>
            <person name="Stieglmeier M."/>
            <person name="Klingl A."/>
            <person name="Woyke T."/>
            <person name="Ryan C.M."/>
            <person name="Banfield J.F."/>
        </authorList>
    </citation>
    <scope>NUCLEOTIDE SEQUENCE [LARGE SCALE GENOMIC DNA]</scope>
</reference>
<accession>A0A2M7SA69</accession>
<protein>
    <recommendedName>
        <fullName evidence="3">PIN domain-containing protein</fullName>
    </recommendedName>
</protein>
<proteinExistence type="predicted"/>
<dbReference type="SUPFAM" id="SSF88723">
    <property type="entry name" value="PIN domain-like"/>
    <property type="match status" value="1"/>
</dbReference>
<organism evidence="1 2">
    <name type="scientific">Candidatus Desantisbacteria bacterium CG_4_10_14_0_8_um_filter_48_22</name>
    <dbReference type="NCBI Taxonomy" id="1974543"/>
    <lineage>
        <taxon>Bacteria</taxon>
        <taxon>Candidatus Desantisiibacteriota</taxon>
    </lineage>
</organism>
<evidence type="ECO:0000313" key="2">
    <source>
        <dbReference type="Proteomes" id="UP000229307"/>
    </source>
</evidence>